<proteinExistence type="predicted"/>
<protein>
    <submittedName>
        <fullName evidence="1">Uncharacterized protein</fullName>
    </submittedName>
</protein>
<evidence type="ECO:0000313" key="1">
    <source>
        <dbReference type="EMBL" id="KAJ5572914.1"/>
    </source>
</evidence>
<accession>A0AAD6GMS7</accession>
<reference evidence="1 2" key="1">
    <citation type="journal article" date="2023" name="IMA Fungus">
        <title>Comparative genomic study of the Penicillium genus elucidates a diverse pangenome and 15 lateral gene transfer events.</title>
        <authorList>
            <person name="Petersen C."/>
            <person name="Sorensen T."/>
            <person name="Nielsen M.R."/>
            <person name="Sondergaard T.E."/>
            <person name="Sorensen J.L."/>
            <person name="Fitzpatrick D.A."/>
            <person name="Frisvad J.C."/>
            <person name="Nielsen K.L."/>
        </authorList>
    </citation>
    <scope>NUCLEOTIDE SEQUENCE [LARGE SCALE GENOMIC DNA]</scope>
    <source>
        <strain evidence="1 2">IBT 29057</strain>
    </source>
</reference>
<sequence length="109" mass="12322">MPLIPKSGDENLKFDIAAPSDWTFTAGDTIIGNVVRYAPIIAPDAKLSLALVGRSRIHPELGGEYAHTCFLVYQEQKGLFRDLYTTRRVVTRRLTGLFLFKFRINLIKP</sequence>
<organism evidence="1 2">
    <name type="scientific">Penicillium hetheringtonii</name>
    <dbReference type="NCBI Taxonomy" id="911720"/>
    <lineage>
        <taxon>Eukaryota</taxon>
        <taxon>Fungi</taxon>
        <taxon>Dikarya</taxon>
        <taxon>Ascomycota</taxon>
        <taxon>Pezizomycotina</taxon>
        <taxon>Eurotiomycetes</taxon>
        <taxon>Eurotiomycetidae</taxon>
        <taxon>Eurotiales</taxon>
        <taxon>Aspergillaceae</taxon>
        <taxon>Penicillium</taxon>
    </lineage>
</organism>
<name>A0AAD6GMS7_9EURO</name>
<dbReference type="Proteomes" id="UP001216150">
    <property type="component" value="Unassembled WGS sequence"/>
</dbReference>
<comment type="caution">
    <text evidence="1">The sequence shown here is derived from an EMBL/GenBank/DDBJ whole genome shotgun (WGS) entry which is preliminary data.</text>
</comment>
<dbReference type="AlphaFoldDB" id="A0AAD6GMS7"/>
<dbReference type="EMBL" id="JAQJAC010000009">
    <property type="protein sequence ID" value="KAJ5572914.1"/>
    <property type="molecule type" value="Genomic_DNA"/>
</dbReference>
<gene>
    <name evidence="1" type="ORF">N7450_009898</name>
</gene>
<evidence type="ECO:0000313" key="2">
    <source>
        <dbReference type="Proteomes" id="UP001216150"/>
    </source>
</evidence>
<keyword evidence="2" id="KW-1185">Reference proteome</keyword>